<evidence type="ECO:0000313" key="2">
    <source>
        <dbReference type="EMBL" id="MFC4291955.1"/>
    </source>
</evidence>
<dbReference type="SUPFAM" id="SSF47757">
    <property type="entry name" value="Chemotaxis receptor methyltransferase CheR, N-terminal domain"/>
    <property type="match status" value="1"/>
</dbReference>
<gene>
    <name evidence="2" type="ORF">ACFOWX_05950</name>
</gene>
<dbReference type="Pfam" id="PF01739">
    <property type="entry name" value="CheR"/>
    <property type="match status" value="1"/>
</dbReference>
<dbReference type="Proteomes" id="UP001595887">
    <property type="component" value="Unassembled WGS sequence"/>
</dbReference>
<dbReference type="SMART" id="SM00138">
    <property type="entry name" value="MeTrc"/>
    <property type="match status" value="1"/>
</dbReference>
<dbReference type="Gene3D" id="3.40.50.150">
    <property type="entry name" value="Vaccinia Virus protein VP39"/>
    <property type="match status" value="1"/>
</dbReference>
<dbReference type="EMBL" id="JBHSDH010000013">
    <property type="protein sequence ID" value="MFC4291955.1"/>
    <property type="molecule type" value="Genomic_DNA"/>
</dbReference>
<dbReference type="PRINTS" id="PR00996">
    <property type="entry name" value="CHERMTFRASE"/>
</dbReference>
<organism evidence="2 3">
    <name type="scientific">Sphingorhabdus arenilitoris</name>
    <dbReference type="NCBI Taxonomy" id="1490041"/>
    <lineage>
        <taxon>Bacteria</taxon>
        <taxon>Pseudomonadati</taxon>
        <taxon>Pseudomonadota</taxon>
        <taxon>Alphaproteobacteria</taxon>
        <taxon>Sphingomonadales</taxon>
        <taxon>Sphingomonadaceae</taxon>
        <taxon>Sphingorhabdus</taxon>
    </lineage>
</organism>
<protein>
    <submittedName>
        <fullName evidence="2">CheR family methyltransferase</fullName>
    </submittedName>
</protein>
<dbReference type="PROSITE" id="PS50123">
    <property type="entry name" value="CHER"/>
    <property type="match status" value="1"/>
</dbReference>
<dbReference type="InterPro" id="IPR029063">
    <property type="entry name" value="SAM-dependent_MTases_sf"/>
</dbReference>
<reference evidence="3" key="1">
    <citation type="journal article" date="2019" name="Int. J. Syst. Evol. Microbiol.">
        <title>The Global Catalogue of Microorganisms (GCM) 10K type strain sequencing project: providing services to taxonomists for standard genome sequencing and annotation.</title>
        <authorList>
            <consortium name="The Broad Institute Genomics Platform"/>
            <consortium name="The Broad Institute Genome Sequencing Center for Infectious Disease"/>
            <person name="Wu L."/>
            <person name="Ma J."/>
        </authorList>
    </citation>
    <scope>NUCLEOTIDE SEQUENCE [LARGE SCALE GENOMIC DNA]</scope>
    <source>
        <strain evidence="3">CECT 8531</strain>
    </source>
</reference>
<dbReference type="GO" id="GO:0032259">
    <property type="term" value="P:methylation"/>
    <property type="evidence" value="ECO:0007669"/>
    <property type="project" value="UniProtKB-KW"/>
</dbReference>
<dbReference type="InterPro" id="IPR000780">
    <property type="entry name" value="CheR_MeTrfase"/>
</dbReference>
<proteinExistence type="predicted"/>
<accession>A0ABV8RHH4</accession>
<dbReference type="GO" id="GO:0008168">
    <property type="term" value="F:methyltransferase activity"/>
    <property type="evidence" value="ECO:0007669"/>
    <property type="project" value="UniProtKB-KW"/>
</dbReference>
<comment type="caution">
    <text evidence="2">The sequence shown here is derived from an EMBL/GenBank/DDBJ whole genome shotgun (WGS) entry which is preliminary data.</text>
</comment>
<dbReference type="PANTHER" id="PTHR24422">
    <property type="entry name" value="CHEMOTAXIS PROTEIN METHYLTRANSFERASE"/>
    <property type="match status" value="1"/>
</dbReference>
<dbReference type="PANTHER" id="PTHR24422:SF21">
    <property type="entry name" value="CHEMOTAXIS PROTEIN METHYLTRANSFERASE 1"/>
    <property type="match status" value="1"/>
</dbReference>
<name>A0ABV8RHH4_9SPHN</name>
<keyword evidence="2" id="KW-0808">Transferase</keyword>
<evidence type="ECO:0000313" key="3">
    <source>
        <dbReference type="Proteomes" id="UP001595887"/>
    </source>
</evidence>
<feature type="domain" description="CheR-type methyltransferase" evidence="1">
    <location>
        <begin position="1"/>
        <end position="264"/>
    </location>
</feature>
<dbReference type="RefSeq" id="WP_381422245.1">
    <property type="nucleotide sequence ID" value="NZ_JBHSDH010000013.1"/>
</dbReference>
<evidence type="ECO:0000259" key="1">
    <source>
        <dbReference type="PROSITE" id="PS50123"/>
    </source>
</evidence>
<sequence>MQTEIAYKKLSDLLEERTGQVLVANRHWRVEMALKPIMRENSIPDVNTLAAILDGDTSSKLAKQCVEAMINNETCFFRDQANFALLTGPIFDSMREHRSQSKRIRIWSSACSTGQEAYSIAMSLSENRDKWRDWNIQIMATDVSGAALDQARAGRYSQFEIQRGLPVTMMLKYFTQDGEEWVANPSLSKMINFGEHNMLKPGHHMGQFDIILCRNMLMYLCDDKRKAALELLNGSLAPDGILMLGAAETVIGQTEKFRSSSEFRGFYEKSDRPTADAMFTRRATA</sequence>
<keyword evidence="3" id="KW-1185">Reference proteome</keyword>
<dbReference type="SUPFAM" id="SSF53335">
    <property type="entry name" value="S-adenosyl-L-methionine-dependent methyltransferases"/>
    <property type="match status" value="1"/>
</dbReference>
<dbReference type="InterPro" id="IPR050903">
    <property type="entry name" value="Bact_Chemotaxis_MeTrfase"/>
</dbReference>
<dbReference type="InterPro" id="IPR022642">
    <property type="entry name" value="CheR_C"/>
</dbReference>
<keyword evidence="2" id="KW-0489">Methyltransferase</keyword>